<dbReference type="AlphaFoldDB" id="A0A7Z7PW89"/>
<dbReference type="Proteomes" id="UP000254876">
    <property type="component" value="Unassembled WGS sequence"/>
</dbReference>
<keyword evidence="1" id="KW-0812">Transmembrane</keyword>
<dbReference type="InterPro" id="IPR000866">
    <property type="entry name" value="AhpC/TSA"/>
</dbReference>
<dbReference type="PANTHER" id="PTHR42852">
    <property type="entry name" value="THIOL:DISULFIDE INTERCHANGE PROTEIN DSBE"/>
    <property type="match status" value="1"/>
</dbReference>
<organism evidence="3 4">
    <name type="scientific">Elizabethkingia anophelis</name>
    <dbReference type="NCBI Taxonomy" id="1117645"/>
    <lineage>
        <taxon>Bacteria</taxon>
        <taxon>Pseudomonadati</taxon>
        <taxon>Bacteroidota</taxon>
        <taxon>Flavobacteriia</taxon>
        <taxon>Flavobacteriales</taxon>
        <taxon>Weeksellaceae</taxon>
        <taxon>Elizabethkingia</taxon>
    </lineage>
</organism>
<dbReference type="RefSeq" id="WP_078676154.1">
    <property type="nucleotide sequence ID" value="NZ_AP022313.1"/>
</dbReference>
<sequence>MKKNKTLKILAITIPILLIGLMIFLFNSFQKKKDKIDELKQIPSFAVTDVNGKTITQSNLSKGNKILVYFSPTCHFCQAEAEELSKVNSKYPNIQWLFIASESLDEIKTFAKQYNLNDKENILWVRDEQAKVYQAFGMSSIPYFLAYDSNNKLVFSNAGAIKIEKIMEHFNEKK</sequence>
<feature type="transmembrane region" description="Helical" evidence="1">
    <location>
        <begin position="6"/>
        <end position="26"/>
    </location>
</feature>
<dbReference type="Gene3D" id="3.40.30.10">
    <property type="entry name" value="Glutaredoxin"/>
    <property type="match status" value="1"/>
</dbReference>
<keyword evidence="1" id="KW-1133">Transmembrane helix</keyword>
<dbReference type="PROSITE" id="PS51352">
    <property type="entry name" value="THIOREDOXIN_2"/>
    <property type="match status" value="1"/>
</dbReference>
<evidence type="ECO:0000256" key="1">
    <source>
        <dbReference type="SAM" id="Phobius"/>
    </source>
</evidence>
<dbReference type="InterPro" id="IPR013766">
    <property type="entry name" value="Thioredoxin_domain"/>
</dbReference>
<dbReference type="PANTHER" id="PTHR42852:SF13">
    <property type="entry name" value="PROTEIN DIPZ"/>
    <property type="match status" value="1"/>
</dbReference>
<dbReference type="CDD" id="cd02966">
    <property type="entry name" value="TlpA_like_family"/>
    <property type="match status" value="1"/>
</dbReference>
<comment type="caution">
    <text evidence="3">The sequence shown here is derived from an EMBL/GenBank/DDBJ whole genome shotgun (WGS) entry which is preliminary data.</text>
</comment>
<dbReference type="Pfam" id="PF00578">
    <property type="entry name" value="AhpC-TSA"/>
    <property type="match status" value="1"/>
</dbReference>
<reference evidence="3 4" key="1">
    <citation type="submission" date="2018-06" db="EMBL/GenBank/DDBJ databases">
        <authorList>
            <consortium name="Pathogen Informatics"/>
            <person name="Doyle S."/>
        </authorList>
    </citation>
    <scope>NUCLEOTIDE SEQUENCE [LARGE SCALE GENOMIC DNA]</scope>
    <source>
        <strain evidence="3 4">NCTC10588</strain>
    </source>
</reference>
<protein>
    <submittedName>
        <fullName evidence="3">Soluble secreted antigen MPT53</fullName>
    </submittedName>
</protein>
<name>A0A7Z7PW89_9FLAO</name>
<keyword evidence="1" id="KW-0472">Membrane</keyword>
<accession>A0A7Z7PW89</accession>
<dbReference type="EMBL" id="UFYD01000001">
    <property type="protein sequence ID" value="STD00583.1"/>
    <property type="molecule type" value="Genomic_DNA"/>
</dbReference>
<dbReference type="InterPro" id="IPR050553">
    <property type="entry name" value="Thioredoxin_ResA/DsbE_sf"/>
</dbReference>
<gene>
    <name evidence="3" type="ORF">NCTC10588_01500</name>
</gene>
<evidence type="ECO:0000313" key="4">
    <source>
        <dbReference type="Proteomes" id="UP000254876"/>
    </source>
</evidence>
<dbReference type="GO" id="GO:0016209">
    <property type="term" value="F:antioxidant activity"/>
    <property type="evidence" value="ECO:0007669"/>
    <property type="project" value="InterPro"/>
</dbReference>
<dbReference type="SUPFAM" id="SSF52833">
    <property type="entry name" value="Thioredoxin-like"/>
    <property type="match status" value="1"/>
</dbReference>
<dbReference type="InterPro" id="IPR036249">
    <property type="entry name" value="Thioredoxin-like_sf"/>
</dbReference>
<dbReference type="GO" id="GO:0016491">
    <property type="term" value="F:oxidoreductase activity"/>
    <property type="evidence" value="ECO:0007669"/>
    <property type="project" value="InterPro"/>
</dbReference>
<feature type="domain" description="Thioredoxin" evidence="2">
    <location>
        <begin position="36"/>
        <end position="174"/>
    </location>
</feature>
<evidence type="ECO:0000259" key="2">
    <source>
        <dbReference type="PROSITE" id="PS51352"/>
    </source>
</evidence>
<evidence type="ECO:0000313" key="3">
    <source>
        <dbReference type="EMBL" id="STD00583.1"/>
    </source>
</evidence>
<proteinExistence type="predicted"/>